<proteinExistence type="predicted"/>
<keyword evidence="1" id="KW-0812">Transmembrane</keyword>
<evidence type="ECO:0000256" key="1">
    <source>
        <dbReference type="SAM" id="Phobius"/>
    </source>
</evidence>
<reference evidence="2 3" key="1">
    <citation type="submission" date="2005-09" db="EMBL/GenBank/DDBJ databases">
        <authorList>
            <person name="Mural R.J."/>
            <person name="Li P.W."/>
            <person name="Adams M.D."/>
            <person name="Amanatides P.G."/>
            <person name="Baden-Tillson H."/>
            <person name="Barnstead M."/>
            <person name="Chin S.H."/>
            <person name="Dew I."/>
            <person name="Evans C.A."/>
            <person name="Ferriera S."/>
            <person name="Flanigan M."/>
            <person name="Fosler C."/>
            <person name="Glodek A."/>
            <person name="Gu Z."/>
            <person name="Holt R.A."/>
            <person name="Jennings D."/>
            <person name="Kraft C.L."/>
            <person name="Lu F."/>
            <person name="Nguyen T."/>
            <person name="Nusskern D.R."/>
            <person name="Pfannkoch C.M."/>
            <person name="Sitter C."/>
            <person name="Sutton G.G."/>
            <person name="Venter J.C."/>
            <person name="Wang Z."/>
            <person name="Woodage T."/>
            <person name="Zheng X.H."/>
            <person name="Zhong F."/>
        </authorList>
    </citation>
    <scope>NUCLEOTIDE SEQUENCE [LARGE SCALE GENOMIC DNA]</scope>
    <source>
        <strain>BN</strain>
        <strain evidence="3">Sprague-Dawley</strain>
    </source>
</reference>
<keyword evidence="1" id="KW-1133">Transmembrane helix</keyword>
<dbReference type="Proteomes" id="UP000234681">
    <property type="component" value="Chromosome 16"/>
</dbReference>
<organism evidence="2 3">
    <name type="scientific">Rattus norvegicus</name>
    <name type="common">Rat</name>
    <dbReference type="NCBI Taxonomy" id="10116"/>
    <lineage>
        <taxon>Eukaryota</taxon>
        <taxon>Metazoa</taxon>
        <taxon>Chordata</taxon>
        <taxon>Craniata</taxon>
        <taxon>Vertebrata</taxon>
        <taxon>Euteleostomi</taxon>
        <taxon>Mammalia</taxon>
        <taxon>Eutheria</taxon>
        <taxon>Euarchontoglires</taxon>
        <taxon>Glires</taxon>
        <taxon>Rodentia</taxon>
        <taxon>Myomorpha</taxon>
        <taxon>Muroidea</taxon>
        <taxon>Muridae</taxon>
        <taxon>Murinae</taxon>
        <taxon>Rattus</taxon>
    </lineage>
</organism>
<evidence type="ECO:0000313" key="2">
    <source>
        <dbReference type="EMBL" id="EDL75100.1"/>
    </source>
</evidence>
<name>A6KMG8_RAT</name>
<protein>
    <submittedName>
        <fullName evidence="2">RCG39228</fullName>
    </submittedName>
</protein>
<feature type="transmembrane region" description="Helical" evidence="1">
    <location>
        <begin position="82"/>
        <end position="107"/>
    </location>
</feature>
<evidence type="ECO:0000313" key="3">
    <source>
        <dbReference type="Proteomes" id="UP000234681"/>
    </source>
</evidence>
<accession>A6KMG8</accession>
<keyword evidence="1" id="KW-0472">Membrane</keyword>
<sequence length="132" mass="14411">MFSLLCGAQGMKSSSGATTLRLDVPMSVKAINATLRRHAHRSTKSRQSVSETLSLGDYKLSHWVSEDCNTNVGAPVPSFLPILLFLHLVFTFFAGSWCLVSLLYGIWEHRVPLSLRSLSVEGKASPAVDTGF</sequence>
<dbReference type="EMBL" id="CH474067">
    <property type="protein sequence ID" value="EDL75100.1"/>
    <property type="molecule type" value="Genomic_DNA"/>
</dbReference>
<dbReference type="AlphaFoldDB" id="A6KMG8"/>
<gene>
    <name evidence="2" type="ORF">rCG_39228</name>
</gene>